<organism evidence="1 2">
    <name type="scientific">Sphaerodactylus townsendi</name>
    <dbReference type="NCBI Taxonomy" id="933632"/>
    <lineage>
        <taxon>Eukaryota</taxon>
        <taxon>Metazoa</taxon>
        <taxon>Chordata</taxon>
        <taxon>Craniata</taxon>
        <taxon>Vertebrata</taxon>
        <taxon>Euteleostomi</taxon>
        <taxon>Lepidosauria</taxon>
        <taxon>Squamata</taxon>
        <taxon>Bifurcata</taxon>
        <taxon>Gekkota</taxon>
        <taxon>Sphaerodactylidae</taxon>
        <taxon>Sphaerodactylus</taxon>
    </lineage>
</organism>
<name>A0ACB8G887_9SAUR</name>
<accession>A0ACB8G887</accession>
<evidence type="ECO:0000313" key="2">
    <source>
        <dbReference type="Proteomes" id="UP000827872"/>
    </source>
</evidence>
<keyword evidence="2" id="KW-1185">Reference proteome</keyword>
<comment type="caution">
    <text evidence="1">The sequence shown here is derived from an EMBL/GenBank/DDBJ whole genome shotgun (WGS) entry which is preliminary data.</text>
</comment>
<dbReference type="Proteomes" id="UP000827872">
    <property type="component" value="Linkage Group LG01"/>
</dbReference>
<evidence type="ECO:0000313" key="1">
    <source>
        <dbReference type="EMBL" id="KAH8015787.1"/>
    </source>
</evidence>
<dbReference type="EMBL" id="CM037614">
    <property type="protein sequence ID" value="KAH8015787.1"/>
    <property type="molecule type" value="Genomic_DNA"/>
</dbReference>
<protein>
    <submittedName>
        <fullName evidence="1">Uncharacterized protein</fullName>
    </submittedName>
</protein>
<gene>
    <name evidence="1" type="ORF">K3G42_008558</name>
</gene>
<proteinExistence type="predicted"/>
<sequence>MPWAFSHLPFGSSGPRSLQGGRRCSVQPLRLSCCMRSLHPSGRLGSIPGRGRPRGGGGAGAALSCPAAFEVLPAPVSGCGPSQQGPTSLAFRNSSLPDLQHRMNGTVRLPPVPQPPRGPGSSVSQIPMSLQGVSGFASGFLGWGSWPGSRLSVSSRLTSVSAVPGS</sequence>
<reference evidence="1" key="1">
    <citation type="submission" date="2021-08" db="EMBL/GenBank/DDBJ databases">
        <title>The first chromosome-level gecko genome reveals the dynamic sex chromosomes of Neotropical dwarf geckos (Sphaerodactylidae: Sphaerodactylus).</title>
        <authorList>
            <person name="Pinto B.J."/>
            <person name="Keating S.E."/>
            <person name="Gamble T."/>
        </authorList>
    </citation>
    <scope>NUCLEOTIDE SEQUENCE</scope>
    <source>
        <strain evidence="1">TG3544</strain>
    </source>
</reference>